<dbReference type="AlphaFoldDB" id="A0A1C3EEV1"/>
<dbReference type="OrthoDB" id="208387at2"/>
<dbReference type="EMBL" id="LYDR01000076">
    <property type="protein sequence ID" value="ODA31724.1"/>
    <property type="molecule type" value="Genomic_DNA"/>
</dbReference>
<dbReference type="STRING" id="1841610.A6X21_22200"/>
<organism evidence="1 2">
    <name type="scientific">Planctopirus hydrillae</name>
    <dbReference type="NCBI Taxonomy" id="1841610"/>
    <lineage>
        <taxon>Bacteria</taxon>
        <taxon>Pseudomonadati</taxon>
        <taxon>Planctomycetota</taxon>
        <taxon>Planctomycetia</taxon>
        <taxon>Planctomycetales</taxon>
        <taxon>Planctomycetaceae</taxon>
        <taxon>Planctopirus</taxon>
    </lineage>
</organism>
<dbReference type="Proteomes" id="UP000094828">
    <property type="component" value="Unassembled WGS sequence"/>
</dbReference>
<name>A0A1C3EEV1_9PLAN</name>
<keyword evidence="2" id="KW-1185">Reference proteome</keyword>
<gene>
    <name evidence="1" type="ORF">A6X21_22200</name>
</gene>
<evidence type="ECO:0000313" key="2">
    <source>
        <dbReference type="Proteomes" id="UP000094828"/>
    </source>
</evidence>
<dbReference type="Gene3D" id="3.60.21.10">
    <property type="match status" value="1"/>
</dbReference>
<evidence type="ECO:0000313" key="1">
    <source>
        <dbReference type="EMBL" id="ODA31724.1"/>
    </source>
</evidence>
<dbReference type="InterPro" id="IPR050535">
    <property type="entry name" value="DNA_Repair-Maintenance_Comp"/>
</dbReference>
<proteinExistence type="predicted"/>
<dbReference type="PANTHER" id="PTHR30337:SF7">
    <property type="entry name" value="PHOSPHOESTERASE"/>
    <property type="match status" value="1"/>
</dbReference>
<dbReference type="RefSeq" id="WP_068847764.1">
    <property type="nucleotide sequence ID" value="NZ_LYDR01000076.1"/>
</dbReference>
<reference evidence="1 2" key="1">
    <citation type="submission" date="2016-05" db="EMBL/GenBank/DDBJ databases">
        <title>Genomic and physiological characterization of Planctopirus sp. isolated from fresh water lake.</title>
        <authorList>
            <person name="Subhash Y."/>
            <person name="Ramana C."/>
        </authorList>
    </citation>
    <scope>NUCLEOTIDE SEQUENCE [LARGE SCALE GENOMIC DNA]</scope>
    <source>
        <strain evidence="1 2">JC280</strain>
    </source>
</reference>
<evidence type="ECO:0008006" key="3">
    <source>
        <dbReference type="Google" id="ProtNLM"/>
    </source>
</evidence>
<sequence>MTQFRPMRFLHAAGLMLERPLLETGELAGDLAKTAAHATLFAWERLVDLAIAKDVDFVLLTGETFDFREASLAAEVAFRQGAQRLDAKEIPLIIAPGQLDSASGWAAIPALPENVTLFEHAEDPAIDLTVGGQTYCAIVPITDSTSVDPPELERLRARVPKKGQVNPFVVGVVCHRLPSQSMAEAGATHAARRYVSVHYLAHGGRQSPELLPITEGLVHSPPLPVPFRRRDVTTGATLVDVDSTGRIQLTNQPLSPVRRFQFTMDISPLKSRSQLVEKMFAIVQEQQPLPHESLRLAHWSFVGTSDVLQDLASDAAIANLLRHLTDWTDQLETGKWRHTCLPRYGSHWYWLNQENSLEANAREVLDRIEPKDDDTWQTWMLDHLPEQDDFFAGLLASVGPLDEERIAGQARQLCHEWLSDLADLTAAGSSSTDGKTSGDVTP</sequence>
<protein>
    <recommendedName>
        <fullName evidence="3">Calcineurin-like phosphoesterase domain-containing protein</fullName>
    </recommendedName>
</protein>
<dbReference type="SUPFAM" id="SSF56300">
    <property type="entry name" value="Metallo-dependent phosphatases"/>
    <property type="match status" value="1"/>
</dbReference>
<accession>A0A1C3EEV1</accession>
<comment type="caution">
    <text evidence="1">The sequence shown here is derived from an EMBL/GenBank/DDBJ whole genome shotgun (WGS) entry which is preliminary data.</text>
</comment>
<dbReference type="PANTHER" id="PTHR30337">
    <property type="entry name" value="COMPONENT OF ATP-DEPENDENT DSDNA EXONUCLEASE"/>
    <property type="match status" value="1"/>
</dbReference>
<dbReference type="InterPro" id="IPR029052">
    <property type="entry name" value="Metallo-depent_PP-like"/>
</dbReference>